<reference evidence="3" key="2">
    <citation type="submission" date="2018-04" db="EMBL/GenBank/DDBJ databases">
        <title>OnivRS2 (Oryza nivara Reference Sequence Version 2).</title>
        <authorList>
            <person name="Zhang J."/>
            <person name="Kudrna D."/>
            <person name="Lee S."/>
            <person name="Talag J."/>
            <person name="Rajasekar S."/>
            <person name="Welchert J."/>
            <person name="Hsing Y.-I."/>
            <person name="Wing R.A."/>
        </authorList>
    </citation>
    <scope>NUCLEOTIDE SEQUENCE [LARGE SCALE GENOMIC DNA]</scope>
</reference>
<dbReference type="OMA" id="THEIPSH"/>
<sequence length="932" mass="99122">MSQETPARRSPPHLLLVSAPLQGHVNPLLCLGGRLSSRGLLVTFTTVPHDGLKLKLQPNDDGAAMDVGSGRLRFEPLRVGRLWAPADPRYRAPGDMQRHIQDAGPAALEGLIRRQANAGRPVSFIVANAFAPWAAGVARDMGVPRAMLWTQSCAVLSLYYHHLYSLVAFPPAGAETGLPVPVPGLPALTVGELPALVYAPEPNVWRQALVADLVSLHDTLPWVLVNTFDELERVAIEALRAHLPVVPVGPLFDTGSGAGEDDDCVAWLDAQPPRSVVFVAFGSVVVIGRDETAEVAEGLASTGHPFLWVVRDDSRELHPHGESGGGGDKGKVVAWCEQRRVLAHPAVGCFVTHCGWNSTTEALAAGVPVVAYPAWSDQITNAKLLADVYGVGVRLPVPPTRDALRRCVDEVMSGPEAEAMRLRAREWSDKASAAVANGGSSDMGIRDFADALLSLSPRAASEMSQESAAAAATGMAPAPAKAQPHVLLVSSPFQSHVNPLLRLGRRLAGKGLSVTFTTALRDGIRVFDDGDGGGGGVRVERLRGGGMWEPDDPRLRIPGDMARHVEAAGPAALEELIRREAEAGRPVACVVANAFVSWAVRVAGDVGLPCAILWIQSCAVLSVYYHYVYSLAAFPSGDEADSSGAVTIPGLPELDMDELRPLLIYTSDQEMWRQMLVGDLGSMTEKAPWVFVNTFDELEHEAVAGLRKHIPLIPVGPLVEPDDGGVDDDDVHGCTAWLDAQPRRSVVFLAFGSLVDIGHDEVVEIAEGLASTGRPFLWVLRDGNRALLPKDALIDACGGDRGKVVPWCEQRRVLAHAAVGCFVTHCGWNSTAEALAAGVPMVASPRWSDQRINTRFVVDVYRVGVRAPATPLTREALRLSVEEVTAGPEAEAMAARAAILGEKARAAVGGGGSSDRGVQAFVDRITSGGAEP</sequence>
<dbReference type="AlphaFoldDB" id="A0A0E0FRE2"/>
<comment type="similarity">
    <text evidence="1">Belongs to the UDP-glycosyltransferase family.</text>
</comment>
<evidence type="ECO:0000313" key="3">
    <source>
        <dbReference type="EnsemblPlants" id="ONIVA01G30840.1"/>
    </source>
</evidence>
<evidence type="ECO:0000313" key="4">
    <source>
        <dbReference type="Proteomes" id="UP000006591"/>
    </source>
</evidence>
<dbReference type="EnsemblPlants" id="ONIVA01G30840.1">
    <property type="protein sequence ID" value="ONIVA01G30840.1"/>
    <property type="gene ID" value="ONIVA01G30840"/>
</dbReference>
<dbReference type="Gene3D" id="3.40.50.2000">
    <property type="entry name" value="Glycogen Phosphorylase B"/>
    <property type="match status" value="4"/>
</dbReference>
<evidence type="ECO:0000256" key="1">
    <source>
        <dbReference type="ARBA" id="ARBA00009995"/>
    </source>
</evidence>
<dbReference type="PANTHER" id="PTHR11926">
    <property type="entry name" value="GLUCOSYL/GLUCURONOSYL TRANSFERASES"/>
    <property type="match status" value="1"/>
</dbReference>
<name>A0A0E0FRE2_ORYNI</name>
<dbReference type="HOGENOM" id="CLU_001724_8_3_1"/>
<dbReference type="Pfam" id="PF00201">
    <property type="entry name" value="UDPGT"/>
    <property type="match status" value="2"/>
</dbReference>
<accession>A0A0E0FRE2</accession>
<dbReference type="InterPro" id="IPR002213">
    <property type="entry name" value="UDP_glucos_trans"/>
</dbReference>
<keyword evidence="4" id="KW-1185">Reference proteome</keyword>
<dbReference type="PANTHER" id="PTHR11926:SF1320">
    <property type="entry name" value="GLYCOSYLTRANSFERASE"/>
    <property type="match status" value="1"/>
</dbReference>
<proteinExistence type="inferred from homology"/>
<dbReference type="CDD" id="cd03784">
    <property type="entry name" value="GT1_Gtf-like"/>
    <property type="match status" value="2"/>
</dbReference>
<dbReference type="SUPFAM" id="SSF53756">
    <property type="entry name" value="UDP-Glycosyltransferase/glycogen phosphorylase"/>
    <property type="match status" value="2"/>
</dbReference>
<protein>
    <recommendedName>
        <fullName evidence="5">UDP-glycosyltransferases domain-containing protein</fullName>
    </recommendedName>
</protein>
<keyword evidence="2" id="KW-0808">Transferase</keyword>
<dbReference type="PROSITE" id="PS00375">
    <property type="entry name" value="UDPGT"/>
    <property type="match status" value="2"/>
</dbReference>
<dbReference type="GO" id="GO:0080044">
    <property type="term" value="F:quercetin 7-O-glucosyltransferase activity"/>
    <property type="evidence" value="ECO:0007669"/>
    <property type="project" value="TreeGrafter"/>
</dbReference>
<dbReference type="eggNOG" id="KOG1192">
    <property type="taxonomic scope" value="Eukaryota"/>
</dbReference>
<dbReference type="InterPro" id="IPR035595">
    <property type="entry name" value="UDP_glycos_trans_CS"/>
</dbReference>
<dbReference type="Proteomes" id="UP000006591">
    <property type="component" value="Chromosome 1"/>
</dbReference>
<dbReference type="Gramene" id="ONIVA01G30840.1">
    <property type="protein sequence ID" value="ONIVA01G30840.1"/>
    <property type="gene ID" value="ONIVA01G30840"/>
</dbReference>
<organism evidence="3">
    <name type="scientific">Oryza nivara</name>
    <name type="common">Indian wild rice</name>
    <name type="synonym">Oryza sativa f. spontanea</name>
    <dbReference type="NCBI Taxonomy" id="4536"/>
    <lineage>
        <taxon>Eukaryota</taxon>
        <taxon>Viridiplantae</taxon>
        <taxon>Streptophyta</taxon>
        <taxon>Embryophyta</taxon>
        <taxon>Tracheophyta</taxon>
        <taxon>Spermatophyta</taxon>
        <taxon>Magnoliopsida</taxon>
        <taxon>Liliopsida</taxon>
        <taxon>Poales</taxon>
        <taxon>Poaceae</taxon>
        <taxon>BOP clade</taxon>
        <taxon>Oryzoideae</taxon>
        <taxon>Oryzeae</taxon>
        <taxon>Oryzinae</taxon>
        <taxon>Oryza</taxon>
    </lineage>
</organism>
<reference evidence="3" key="1">
    <citation type="submission" date="2015-04" db="UniProtKB">
        <authorList>
            <consortium name="EnsemblPlants"/>
        </authorList>
    </citation>
    <scope>IDENTIFICATION</scope>
    <source>
        <strain evidence="3">SL10</strain>
    </source>
</reference>
<dbReference type="GO" id="GO:0080043">
    <property type="term" value="F:quercetin 3-O-glucosyltransferase activity"/>
    <property type="evidence" value="ECO:0007669"/>
    <property type="project" value="TreeGrafter"/>
</dbReference>
<evidence type="ECO:0008006" key="5">
    <source>
        <dbReference type="Google" id="ProtNLM"/>
    </source>
</evidence>
<evidence type="ECO:0000256" key="2">
    <source>
        <dbReference type="ARBA" id="ARBA00022679"/>
    </source>
</evidence>
<dbReference type="FunFam" id="3.40.50.2000:FF:000171">
    <property type="entry name" value="Glycosyltransferase"/>
    <property type="match status" value="2"/>
</dbReference>